<dbReference type="InterPro" id="IPR021243">
    <property type="entry name" value="DUF2804"/>
</dbReference>
<dbReference type="Pfam" id="PF10974">
    <property type="entry name" value="DUF2804"/>
    <property type="match status" value="1"/>
</dbReference>
<evidence type="ECO:0000313" key="1">
    <source>
        <dbReference type="EMBL" id="MBO8435746.1"/>
    </source>
</evidence>
<dbReference type="AlphaFoldDB" id="A0A9D9DY60"/>
<name>A0A9D9DY60_9SPIO</name>
<reference evidence="1" key="1">
    <citation type="submission" date="2020-10" db="EMBL/GenBank/DDBJ databases">
        <authorList>
            <person name="Gilroy R."/>
        </authorList>
    </citation>
    <scope>NUCLEOTIDE SEQUENCE</scope>
    <source>
        <strain evidence="1">7293</strain>
    </source>
</reference>
<accession>A0A9D9DY60</accession>
<sequence>MQSETTERTIITESTQEGWSWHPVWEYERKEQGSSILRRSFDIVSCSDKSKELTVVAACMDLGLLSVYTISCIDWARKEAVAVKSIERSKGKRNTSLSPAEDSSLTYFNQSMTISILRRGAKHRVLITAPSLALPSGEIGLKADITLHHSSSDECFSSLATEKERKSFTYITKYTPMKADGVLFTGDSISRFSDESFGSVTWTRHRGNIKRRILEVSVNTENQAVFISDSSDMHNAAFCNGTYIKLGHCEIKRIAQSFVIDEENGMCHLTLTPVAQLRMREDLRPIKGEIVEIWAKAEGTIALNGQKSYITDAYSSIRIAASSL</sequence>
<gene>
    <name evidence="1" type="ORF">IAA97_02045</name>
</gene>
<reference evidence="1" key="2">
    <citation type="journal article" date="2021" name="PeerJ">
        <title>Extensive microbial diversity within the chicken gut microbiome revealed by metagenomics and culture.</title>
        <authorList>
            <person name="Gilroy R."/>
            <person name="Ravi A."/>
            <person name="Getino M."/>
            <person name="Pursley I."/>
            <person name="Horton D.L."/>
            <person name="Alikhan N.F."/>
            <person name="Baker D."/>
            <person name="Gharbi K."/>
            <person name="Hall N."/>
            <person name="Watson M."/>
            <person name="Adriaenssens E.M."/>
            <person name="Foster-Nyarko E."/>
            <person name="Jarju S."/>
            <person name="Secka A."/>
            <person name="Antonio M."/>
            <person name="Oren A."/>
            <person name="Chaudhuri R.R."/>
            <person name="La Ragione R."/>
            <person name="Hildebrand F."/>
            <person name="Pallen M.J."/>
        </authorList>
    </citation>
    <scope>NUCLEOTIDE SEQUENCE</scope>
    <source>
        <strain evidence="1">7293</strain>
    </source>
</reference>
<evidence type="ECO:0000313" key="2">
    <source>
        <dbReference type="Proteomes" id="UP000823615"/>
    </source>
</evidence>
<dbReference type="EMBL" id="JADIMT010000032">
    <property type="protein sequence ID" value="MBO8435746.1"/>
    <property type="molecule type" value="Genomic_DNA"/>
</dbReference>
<organism evidence="1 2">
    <name type="scientific">Candidatus Ornithospirochaeta stercoripullorum</name>
    <dbReference type="NCBI Taxonomy" id="2840899"/>
    <lineage>
        <taxon>Bacteria</taxon>
        <taxon>Pseudomonadati</taxon>
        <taxon>Spirochaetota</taxon>
        <taxon>Spirochaetia</taxon>
        <taxon>Spirochaetales</taxon>
        <taxon>Spirochaetaceae</taxon>
        <taxon>Spirochaetaceae incertae sedis</taxon>
        <taxon>Candidatus Ornithospirochaeta</taxon>
    </lineage>
</organism>
<comment type="caution">
    <text evidence="1">The sequence shown here is derived from an EMBL/GenBank/DDBJ whole genome shotgun (WGS) entry which is preliminary data.</text>
</comment>
<protein>
    <submittedName>
        <fullName evidence="1">DUF2804 family protein</fullName>
    </submittedName>
</protein>
<dbReference type="PANTHER" id="PTHR35868">
    <property type="entry name" value="DUF2804 DOMAIN-CONTAINING PROTEIN-RELATED"/>
    <property type="match status" value="1"/>
</dbReference>
<dbReference type="PANTHER" id="PTHR35868:SF3">
    <property type="entry name" value="DUF2804 DOMAIN-CONTAINING PROTEIN"/>
    <property type="match status" value="1"/>
</dbReference>
<dbReference type="Proteomes" id="UP000823615">
    <property type="component" value="Unassembled WGS sequence"/>
</dbReference>
<proteinExistence type="predicted"/>